<name>D7T583_VITVI</name>
<accession>D7T583</accession>
<evidence type="ECO:0000256" key="1">
    <source>
        <dbReference type="SAM" id="Phobius"/>
    </source>
</evidence>
<gene>
    <name evidence="2" type="ordered locus">VIT_16s0115g00500</name>
</gene>
<proteinExistence type="predicted"/>
<feature type="transmembrane region" description="Helical" evidence="1">
    <location>
        <begin position="6"/>
        <end position="26"/>
    </location>
</feature>
<dbReference type="EMBL" id="FN595518">
    <property type="protein sequence ID" value="CBI25665.3"/>
    <property type="molecule type" value="Genomic_DNA"/>
</dbReference>
<keyword evidence="1" id="KW-0472">Membrane</keyword>
<evidence type="ECO:0000313" key="2">
    <source>
        <dbReference type="EMBL" id="CBI25665.3"/>
    </source>
</evidence>
<reference evidence="3" key="1">
    <citation type="journal article" date="2007" name="Nature">
        <title>The grapevine genome sequence suggests ancestral hexaploidization in major angiosperm phyla.</title>
        <authorList>
            <consortium name="The French-Italian Public Consortium for Grapevine Genome Characterization."/>
            <person name="Jaillon O."/>
            <person name="Aury J.-M."/>
            <person name="Noel B."/>
            <person name="Policriti A."/>
            <person name="Clepet C."/>
            <person name="Casagrande A."/>
            <person name="Choisne N."/>
            <person name="Aubourg S."/>
            <person name="Vitulo N."/>
            <person name="Jubin C."/>
            <person name="Vezzi A."/>
            <person name="Legeai F."/>
            <person name="Hugueney P."/>
            <person name="Dasilva C."/>
            <person name="Horner D."/>
            <person name="Mica E."/>
            <person name="Jublot D."/>
            <person name="Poulain J."/>
            <person name="Bruyere C."/>
            <person name="Billault A."/>
            <person name="Segurens B."/>
            <person name="Gouyvenoux M."/>
            <person name="Ugarte E."/>
            <person name="Cattonaro F."/>
            <person name="Anthouard V."/>
            <person name="Vico V."/>
            <person name="Del Fabbro C."/>
            <person name="Alaux M."/>
            <person name="Di Gaspero G."/>
            <person name="Dumas V."/>
            <person name="Felice N."/>
            <person name="Paillard S."/>
            <person name="Juman I."/>
            <person name="Moroldo M."/>
            <person name="Scalabrin S."/>
            <person name="Canaguier A."/>
            <person name="Le Clainche I."/>
            <person name="Malacrida G."/>
            <person name="Durand E."/>
            <person name="Pesole G."/>
            <person name="Laucou V."/>
            <person name="Chatelet P."/>
            <person name="Merdinoglu D."/>
            <person name="Delledonne M."/>
            <person name="Pezzotti M."/>
            <person name="Lecharny A."/>
            <person name="Scarpelli C."/>
            <person name="Artiguenave F."/>
            <person name="Pe M.E."/>
            <person name="Valle G."/>
            <person name="Morgante M."/>
            <person name="Caboche M."/>
            <person name="Adam-Blondon A.-F."/>
            <person name="Weissenbach J."/>
            <person name="Quetier F."/>
            <person name="Wincker P."/>
        </authorList>
    </citation>
    <scope>NUCLEOTIDE SEQUENCE [LARGE SCALE GENOMIC DNA]</scope>
    <source>
        <strain evidence="3">cv. Pinot noir / PN40024</strain>
    </source>
</reference>
<protein>
    <submittedName>
        <fullName evidence="2">Uncharacterized protein</fullName>
    </submittedName>
</protein>
<keyword evidence="1" id="KW-0812">Transmembrane</keyword>
<dbReference type="PaxDb" id="29760-VIT_16s0115g00500.t01"/>
<organism evidence="2 3">
    <name type="scientific">Vitis vinifera</name>
    <name type="common">Grape</name>
    <dbReference type="NCBI Taxonomy" id="29760"/>
    <lineage>
        <taxon>Eukaryota</taxon>
        <taxon>Viridiplantae</taxon>
        <taxon>Streptophyta</taxon>
        <taxon>Embryophyta</taxon>
        <taxon>Tracheophyta</taxon>
        <taxon>Spermatophyta</taxon>
        <taxon>Magnoliopsida</taxon>
        <taxon>eudicotyledons</taxon>
        <taxon>Gunneridae</taxon>
        <taxon>Pentapetalae</taxon>
        <taxon>rosids</taxon>
        <taxon>Vitales</taxon>
        <taxon>Vitaceae</taxon>
        <taxon>Viteae</taxon>
        <taxon>Vitis</taxon>
    </lineage>
</organism>
<dbReference type="HOGENOM" id="CLU_3192398_0_0_1"/>
<dbReference type="AlphaFoldDB" id="D7T583"/>
<evidence type="ECO:0000313" key="3">
    <source>
        <dbReference type="Proteomes" id="UP000009183"/>
    </source>
</evidence>
<dbReference type="Proteomes" id="UP000009183">
    <property type="component" value="Chromosome 16"/>
</dbReference>
<keyword evidence="1" id="KW-1133">Transmembrane helix</keyword>
<sequence length="46" mass="5053">MNSTNAANLVNILALEYFGVVAYISLQQRIISLTPRVKASKVCSRV</sequence>
<keyword evidence="3" id="KW-1185">Reference proteome</keyword>
<dbReference type="InParanoid" id="D7T583"/>